<reference evidence="2 3" key="1">
    <citation type="submission" date="2019-09" db="EMBL/GenBank/DDBJ databases">
        <title>Bacillus ochoae sp. nov., Paenibacillus whitsoniae sp. nov., Paenibacillus spiritus sp. nov. Isolated from the Mars Exploration Rover during spacecraft assembly.</title>
        <authorList>
            <person name="Seuylemezian A."/>
            <person name="Vaishampayan P."/>
        </authorList>
    </citation>
    <scope>NUCLEOTIDE SEQUENCE [LARGE SCALE GENOMIC DNA]</scope>
    <source>
        <strain evidence="2 3">MER_111</strain>
    </source>
</reference>
<feature type="transmembrane region" description="Helical" evidence="1">
    <location>
        <begin position="112"/>
        <end position="136"/>
    </location>
</feature>
<evidence type="ECO:0000313" key="3">
    <source>
        <dbReference type="Proteomes" id="UP000367750"/>
    </source>
</evidence>
<organism evidence="2 3">
    <name type="scientific">Paenibacillus spiritus</name>
    <dbReference type="NCBI Taxonomy" id="2496557"/>
    <lineage>
        <taxon>Bacteria</taxon>
        <taxon>Bacillati</taxon>
        <taxon>Bacillota</taxon>
        <taxon>Bacilli</taxon>
        <taxon>Bacillales</taxon>
        <taxon>Paenibacillaceae</taxon>
        <taxon>Paenibacillus</taxon>
    </lineage>
</organism>
<proteinExistence type="predicted"/>
<feature type="transmembrane region" description="Helical" evidence="1">
    <location>
        <begin position="68"/>
        <end position="92"/>
    </location>
</feature>
<accession>A0A5J5G816</accession>
<keyword evidence="1" id="KW-0472">Membrane</keyword>
<dbReference type="Pfam" id="PF09578">
    <property type="entry name" value="Spore_YabQ"/>
    <property type="match status" value="1"/>
</dbReference>
<dbReference type="OrthoDB" id="1653819at2"/>
<dbReference type="Proteomes" id="UP000367750">
    <property type="component" value="Unassembled WGS sequence"/>
</dbReference>
<dbReference type="RefSeq" id="WP_150458659.1">
    <property type="nucleotide sequence ID" value="NZ_VYKK01000016.1"/>
</dbReference>
<evidence type="ECO:0000313" key="2">
    <source>
        <dbReference type="EMBL" id="KAA9003604.1"/>
    </source>
</evidence>
<gene>
    <name evidence="2" type="primary">yabQ</name>
    <name evidence="2" type="ORF">F4V43_12865</name>
</gene>
<dbReference type="AlphaFoldDB" id="A0A5J5G816"/>
<keyword evidence="3" id="KW-1185">Reference proteome</keyword>
<dbReference type="InterPro" id="IPR019074">
    <property type="entry name" value="YabQ"/>
</dbReference>
<sequence length="193" mass="22215">MNLSVQWTTLLLMALAGILLGLAYDSYRVLSWKLRFPAWMNAVLDLVYWAGAALLVFRLLYAGNQGQLRFYALLGLFLGAWLYFLIFSVTIRRFVVMLIQAVQRCGRMLAKLLAVLIGTPLLGLWRVLYGTLKLVLRVLRGMLRFLLRLTRPLWVLPVRYLKPAAERLAALPWIASVRNRFSRKPKDPPEPKE</sequence>
<protein>
    <submittedName>
        <fullName evidence="2">Spore cortex biosynthesis protein YabQ</fullName>
    </submittedName>
</protein>
<comment type="caution">
    <text evidence="2">The sequence shown here is derived from an EMBL/GenBank/DDBJ whole genome shotgun (WGS) entry which is preliminary data.</text>
</comment>
<keyword evidence="1" id="KW-1133">Transmembrane helix</keyword>
<evidence type="ECO:0000256" key="1">
    <source>
        <dbReference type="SAM" id="Phobius"/>
    </source>
</evidence>
<feature type="transmembrane region" description="Helical" evidence="1">
    <location>
        <begin position="39"/>
        <end position="61"/>
    </location>
</feature>
<keyword evidence="1" id="KW-0812">Transmembrane</keyword>
<dbReference type="NCBIfam" id="TIGR02893">
    <property type="entry name" value="spore_yabQ"/>
    <property type="match status" value="1"/>
</dbReference>
<dbReference type="EMBL" id="VYKK01000016">
    <property type="protein sequence ID" value="KAA9003604.1"/>
    <property type="molecule type" value="Genomic_DNA"/>
</dbReference>
<name>A0A5J5G816_9BACL</name>